<dbReference type="Gene3D" id="1.10.510.10">
    <property type="entry name" value="Transferase(Phosphotransferase) domain 1"/>
    <property type="match status" value="1"/>
</dbReference>
<dbReference type="RefSeq" id="XP_001007627.2">
    <property type="nucleotide sequence ID" value="XM_001007627.2"/>
</dbReference>
<dbReference type="AlphaFoldDB" id="I7M6W4"/>
<dbReference type="InterPro" id="IPR011009">
    <property type="entry name" value="Kinase-like_dom_sf"/>
</dbReference>
<dbReference type="PROSITE" id="PS50011">
    <property type="entry name" value="PROTEIN_KINASE_DOM"/>
    <property type="match status" value="1"/>
</dbReference>
<name>I7M6W4_TETTS</name>
<feature type="region of interest" description="Disordered" evidence="1">
    <location>
        <begin position="461"/>
        <end position="488"/>
    </location>
</feature>
<dbReference type="InParanoid" id="I7M6W4"/>
<dbReference type="GeneID" id="7829540"/>
<keyword evidence="4" id="KW-1185">Reference proteome</keyword>
<evidence type="ECO:0000259" key="2">
    <source>
        <dbReference type="PROSITE" id="PS50011"/>
    </source>
</evidence>
<dbReference type="EMBL" id="GG662853">
    <property type="protein sequence ID" value="EAR87382.2"/>
    <property type="molecule type" value="Genomic_DNA"/>
</dbReference>
<dbReference type="Proteomes" id="UP000009168">
    <property type="component" value="Unassembled WGS sequence"/>
</dbReference>
<dbReference type="SUPFAM" id="SSF56112">
    <property type="entry name" value="Protein kinase-like (PK-like)"/>
    <property type="match status" value="1"/>
</dbReference>
<accession>I7M6W4</accession>
<organism evidence="3 4">
    <name type="scientific">Tetrahymena thermophila (strain SB210)</name>
    <dbReference type="NCBI Taxonomy" id="312017"/>
    <lineage>
        <taxon>Eukaryota</taxon>
        <taxon>Sar</taxon>
        <taxon>Alveolata</taxon>
        <taxon>Ciliophora</taxon>
        <taxon>Intramacronucleata</taxon>
        <taxon>Oligohymenophorea</taxon>
        <taxon>Hymenostomatida</taxon>
        <taxon>Tetrahymenina</taxon>
        <taxon>Tetrahymenidae</taxon>
        <taxon>Tetrahymena</taxon>
    </lineage>
</organism>
<proteinExistence type="predicted"/>
<dbReference type="GO" id="GO:0005524">
    <property type="term" value="F:ATP binding"/>
    <property type="evidence" value="ECO:0007669"/>
    <property type="project" value="InterPro"/>
</dbReference>
<dbReference type="InterPro" id="IPR000719">
    <property type="entry name" value="Prot_kinase_dom"/>
</dbReference>
<evidence type="ECO:0000313" key="3">
    <source>
        <dbReference type="EMBL" id="EAR87382.2"/>
    </source>
</evidence>
<dbReference type="KEGG" id="tet:TTHERM_00058940"/>
<evidence type="ECO:0000256" key="1">
    <source>
        <dbReference type="SAM" id="MobiDB-lite"/>
    </source>
</evidence>
<reference evidence="4" key="1">
    <citation type="journal article" date="2006" name="PLoS Biol.">
        <title>Macronuclear genome sequence of the ciliate Tetrahymena thermophila, a model eukaryote.</title>
        <authorList>
            <person name="Eisen J.A."/>
            <person name="Coyne R.S."/>
            <person name="Wu M."/>
            <person name="Wu D."/>
            <person name="Thiagarajan M."/>
            <person name="Wortman J.R."/>
            <person name="Badger J.H."/>
            <person name="Ren Q."/>
            <person name="Amedeo P."/>
            <person name="Jones K.M."/>
            <person name="Tallon L.J."/>
            <person name="Delcher A.L."/>
            <person name="Salzberg S.L."/>
            <person name="Silva J.C."/>
            <person name="Haas B.J."/>
            <person name="Majoros W.H."/>
            <person name="Farzad M."/>
            <person name="Carlton J.M."/>
            <person name="Smith R.K. Jr."/>
            <person name="Garg J."/>
            <person name="Pearlman R.E."/>
            <person name="Karrer K.M."/>
            <person name="Sun L."/>
            <person name="Manning G."/>
            <person name="Elde N.C."/>
            <person name="Turkewitz A.P."/>
            <person name="Asai D.J."/>
            <person name="Wilkes D.E."/>
            <person name="Wang Y."/>
            <person name="Cai H."/>
            <person name="Collins K."/>
            <person name="Stewart B.A."/>
            <person name="Lee S.R."/>
            <person name="Wilamowska K."/>
            <person name="Weinberg Z."/>
            <person name="Ruzzo W.L."/>
            <person name="Wloga D."/>
            <person name="Gaertig J."/>
            <person name="Frankel J."/>
            <person name="Tsao C.-C."/>
            <person name="Gorovsky M.A."/>
            <person name="Keeling P.J."/>
            <person name="Waller R.F."/>
            <person name="Patron N.J."/>
            <person name="Cherry J.M."/>
            <person name="Stover N.A."/>
            <person name="Krieger C.J."/>
            <person name="del Toro C."/>
            <person name="Ryder H.F."/>
            <person name="Williamson S.C."/>
            <person name="Barbeau R.A."/>
            <person name="Hamilton E.P."/>
            <person name="Orias E."/>
        </authorList>
    </citation>
    <scope>NUCLEOTIDE SEQUENCE [LARGE SCALE GENOMIC DNA]</scope>
    <source>
        <strain evidence="4">SB210</strain>
    </source>
</reference>
<dbReference type="GO" id="GO:0004672">
    <property type="term" value="F:protein kinase activity"/>
    <property type="evidence" value="ECO:0007669"/>
    <property type="project" value="InterPro"/>
</dbReference>
<protein>
    <recommendedName>
        <fullName evidence="2">Protein kinase domain-containing protein</fullName>
    </recommendedName>
</protein>
<feature type="domain" description="Protein kinase" evidence="2">
    <location>
        <begin position="574"/>
        <end position="929"/>
    </location>
</feature>
<evidence type="ECO:0000313" key="4">
    <source>
        <dbReference type="Proteomes" id="UP000009168"/>
    </source>
</evidence>
<gene>
    <name evidence="3" type="ORF">TTHERM_00058940</name>
</gene>
<sequence length="929" mass="109799">MTNQLSQSDSVYVIGNDFQKEEQEFVALLEDYIKFIRQSNCLFDEKLELNEQAQQIQQILLSQKCQDVQLVKVYYDKGIQIINIYFFRIVYGGKMYIIKVHKNDVLISHDEMKGIKNLKEIEIGLKIIKNISAHELINALQTQSSDSEMFSFILYETLSDMWLNLDRAAELKQIIQQYCQQVIPIGINNNNNNISRGENSYFFSIKYEDRFYILKAVQKSHSDANDYLQIQYNLLKQQIQKQGNNKDLHSQILQIIDNHPLYKDLIQHKDYQFVIFEYFICNISDLLIYQNDIQKMYKQQNQRRIPSIIIARIMVEIFKIIKNIKNQKIKIQFFNLNNIYLTQHISVAQKISIEIKIGNFTCVDKQFNLNQQVNIINCAFNHSLSQNEQQQIKDYNLAQLIESQNRNNRHFYSIDQNEQEDDYELIVSQDKVIPGKIQVLEKGIIHQINASVFIQQEEQANELSSNYDDSQQESSFEESKSNFEQSNSNYENRNQFYLNNRSSESINNSKSQTMSTHTNRLTKEKTLNYSNILKQLFNVVKNCEAFKINSSLQLAYEQSEEFAEIKSIILQNNYINVKFVKLGQNSKHFFCQSSFQERDYYVKVYNKNKQHILTDKFISNQIEASKNINWNNQSINCLNQFQQTQIQEKYLSNSDSQATGLGETYKYLLNPNHEISQGNFRIFVYEKCLCNLREILPYIQPGQLIFPKNQNNEYTIYDLLKQISMQIVFIFKCIHESDYVHMDFDLTKFLIDTKGNIKISNFQLCQQPKQIKVEFAKCYNQIYKKIFHRLFDLNEIYVDKEIQIGKYNSKIILADFFMLGFTLIELFLCLDNRKFTERILNIQNNSDVKSKIEDSAEILKIKLLNPKIQFIFDQEFQIQINDPQEQQPLFELSQQQKQLIEIALDLMSLSEDKCANDLLNQLLKKLEKN</sequence>